<gene>
    <name evidence="9" type="ORF">GIS00_17680</name>
</gene>
<dbReference type="SUPFAM" id="SSF161098">
    <property type="entry name" value="MetI-like"/>
    <property type="match status" value="1"/>
</dbReference>
<dbReference type="PROSITE" id="PS50928">
    <property type="entry name" value="ABC_TM1"/>
    <property type="match status" value="1"/>
</dbReference>
<evidence type="ECO:0000256" key="5">
    <source>
        <dbReference type="ARBA" id="ARBA00022989"/>
    </source>
</evidence>
<dbReference type="PANTHER" id="PTHR43163">
    <property type="entry name" value="DIPEPTIDE TRANSPORT SYSTEM PERMEASE PROTEIN DPPB-RELATED"/>
    <property type="match status" value="1"/>
</dbReference>
<dbReference type="Pfam" id="PF19300">
    <property type="entry name" value="BPD_transp_1_N"/>
    <property type="match status" value="1"/>
</dbReference>
<keyword evidence="6 7" id="KW-0472">Membrane</keyword>
<dbReference type="Proteomes" id="UP000460221">
    <property type="component" value="Unassembled WGS sequence"/>
</dbReference>
<dbReference type="PANTHER" id="PTHR43163:SF6">
    <property type="entry name" value="DIPEPTIDE TRANSPORT SYSTEM PERMEASE PROTEIN DPPB-RELATED"/>
    <property type="match status" value="1"/>
</dbReference>
<comment type="caution">
    <text evidence="9">The sequence shown here is derived from an EMBL/GenBank/DDBJ whole genome shotgun (WGS) entry which is preliminary data.</text>
</comment>
<evidence type="ECO:0000256" key="7">
    <source>
        <dbReference type="RuleBase" id="RU363032"/>
    </source>
</evidence>
<feature type="transmembrane region" description="Helical" evidence="7">
    <location>
        <begin position="313"/>
        <end position="336"/>
    </location>
</feature>
<feature type="transmembrane region" description="Helical" evidence="7">
    <location>
        <begin position="270"/>
        <end position="293"/>
    </location>
</feature>
<comment type="subcellular location">
    <subcellularLocation>
        <location evidence="1 7">Cell membrane</location>
        <topology evidence="1 7">Multi-pass membrane protein</topology>
    </subcellularLocation>
</comment>
<dbReference type="InterPro" id="IPR045621">
    <property type="entry name" value="BPD_transp_1_N"/>
</dbReference>
<evidence type="ECO:0000313" key="10">
    <source>
        <dbReference type="Proteomes" id="UP000460221"/>
    </source>
</evidence>
<keyword evidence="3" id="KW-1003">Cell membrane</keyword>
<dbReference type="Pfam" id="PF00528">
    <property type="entry name" value="BPD_transp_1"/>
    <property type="match status" value="1"/>
</dbReference>
<evidence type="ECO:0000256" key="1">
    <source>
        <dbReference type="ARBA" id="ARBA00004651"/>
    </source>
</evidence>
<evidence type="ECO:0000256" key="3">
    <source>
        <dbReference type="ARBA" id="ARBA00022475"/>
    </source>
</evidence>
<dbReference type="GO" id="GO:0005886">
    <property type="term" value="C:plasma membrane"/>
    <property type="evidence" value="ECO:0007669"/>
    <property type="project" value="UniProtKB-SubCell"/>
</dbReference>
<evidence type="ECO:0000313" key="9">
    <source>
        <dbReference type="EMBL" id="MTD15768.1"/>
    </source>
</evidence>
<keyword evidence="2 7" id="KW-0813">Transport</keyword>
<protein>
    <submittedName>
        <fullName evidence="9">ABC transporter permease subunit</fullName>
    </submittedName>
</protein>
<evidence type="ECO:0000256" key="4">
    <source>
        <dbReference type="ARBA" id="ARBA00022692"/>
    </source>
</evidence>
<name>A0A7K1FNQ2_9ACTN</name>
<dbReference type="EMBL" id="WLYK01000007">
    <property type="protein sequence ID" value="MTD15768.1"/>
    <property type="molecule type" value="Genomic_DNA"/>
</dbReference>
<feature type="domain" description="ABC transmembrane type-1" evidence="8">
    <location>
        <begin position="131"/>
        <end position="332"/>
    </location>
</feature>
<sequence>MTAPPGSTGDPLATLAEENVTAAQRRAVRRARFRGGSGWVFAARTVGRLILVIFGVLTLLFFLLRVSGDPASSLAGPDATAAEVEAVRVRLGLDAPLWGQYIDFLRGAVVLDFGNSYRMSGDSLSLVLEKLPATIGLIAVSYLFAILVALPLGMIAALTRSRIYARFVDTVVVVGQSVPVFAVAVVLVYLLGVEAGLVPTLADEGFSSGFAALIVPVFCLAMHPIAQLLELTRAGLQESMREDFIRTAESKGVAPWRVVSRHAMRPVGTALLNVTGLDLAAMLSGGVVVESIFAWPGIGPVLVSSVSNRDYPMVAAATFVVAVLVVLINFVVDLICRRLDPRTRKADA</sequence>
<feature type="transmembrane region" description="Helical" evidence="7">
    <location>
        <begin position="210"/>
        <end position="231"/>
    </location>
</feature>
<organism evidence="9 10">
    <name type="scientific">Nakamurella alba</name>
    <dbReference type="NCBI Taxonomy" id="2665158"/>
    <lineage>
        <taxon>Bacteria</taxon>
        <taxon>Bacillati</taxon>
        <taxon>Actinomycetota</taxon>
        <taxon>Actinomycetes</taxon>
        <taxon>Nakamurellales</taxon>
        <taxon>Nakamurellaceae</taxon>
        <taxon>Nakamurella</taxon>
    </lineage>
</organism>
<feature type="transmembrane region" description="Helical" evidence="7">
    <location>
        <begin position="133"/>
        <end position="158"/>
    </location>
</feature>
<dbReference type="InterPro" id="IPR000515">
    <property type="entry name" value="MetI-like"/>
</dbReference>
<evidence type="ECO:0000259" key="8">
    <source>
        <dbReference type="PROSITE" id="PS50928"/>
    </source>
</evidence>
<proteinExistence type="inferred from homology"/>
<keyword evidence="10" id="KW-1185">Reference proteome</keyword>
<comment type="similarity">
    <text evidence="7">Belongs to the binding-protein-dependent transport system permease family.</text>
</comment>
<evidence type="ECO:0000256" key="6">
    <source>
        <dbReference type="ARBA" id="ARBA00023136"/>
    </source>
</evidence>
<feature type="transmembrane region" description="Helical" evidence="7">
    <location>
        <begin position="170"/>
        <end position="190"/>
    </location>
</feature>
<dbReference type="CDD" id="cd06261">
    <property type="entry name" value="TM_PBP2"/>
    <property type="match status" value="1"/>
</dbReference>
<dbReference type="InterPro" id="IPR035906">
    <property type="entry name" value="MetI-like_sf"/>
</dbReference>
<feature type="transmembrane region" description="Helical" evidence="7">
    <location>
        <begin position="39"/>
        <end position="64"/>
    </location>
</feature>
<keyword evidence="4 7" id="KW-0812">Transmembrane</keyword>
<dbReference type="GO" id="GO:0071916">
    <property type="term" value="F:dipeptide transmembrane transporter activity"/>
    <property type="evidence" value="ECO:0007669"/>
    <property type="project" value="TreeGrafter"/>
</dbReference>
<dbReference type="AlphaFoldDB" id="A0A7K1FNQ2"/>
<keyword evidence="5 7" id="KW-1133">Transmembrane helix</keyword>
<evidence type="ECO:0000256" key="2">
    <source>
        <dbReference type="ARBA" id="ARBA00022448"/>
    </source>
</evidence>
<dbReference type="Gene3D" id="1.10.3720.10">
    <property type="entry name" value="MetI-like"/>
    <property type="match status" value="1"/>
</dbReference>
<accession>A0A7K1FNQ2</accession>
<reference evidence="9 10" key="1">
    <citation type="submission" date="2019-11" db="EMBL/GenBank/DDBJ databases">
        <authorList>
            <person name="Jiang L.-Q."/>
        </authorList>
    </citation>
    <scope>NUCLEOTIDE SEQUENCE [LARGE SCALE GENOMIC DNA]</scope>
    <source>
        <strain evidence="9 10">YIM 132087</strain>
    </source>
</reference>